<dbReference type="NCBIfam" id="TIGR02492">
    <property type="entry name" value="flgK_ends"/>
    <property type="match status" value="1"/>
</dbReference>
<dbReference type="EMBL" id="BMDD01000008">
    <property type="protein sequence ID" value="GGH86939.1"/>
    <property type="molecule type" value="Genomic_DNA"/>
</dbReference>
<comment type="subcellular location">
    <subcellularLocation>
        <location evidence="1 7">Bacterial flagellum</location>
    </subcellularLocation>
    <subcellularLocation>
        <location evidence="2 7">Secreted</location>
    </subcellularLocation>
</comment>
<feature type="domain" description="Flagellar hook-associated protein FlgK helical" evidence="10">
    <location>
        <begin position="102"/>
        <end position="297"/>
    </location>
</feature>
<dbReference type="InterPro" id="IPR010930">
    <property type="entry name" value="Flg_bb/hook_C_dom"/>
</dbReference>
<keyword evidence="11" id="KW-0966">Cell projection</keyword>
<name>A0ABQ2A8M6_9BACL</name>
<evidence type="ECO:0000259" key="8">
    <source>
        <dbReference type="Pfam" id="PF00460"/>
    </source>
</evidence>
<reference evidence="12" key="1">
    <citation type="journal article" date="2019" name="Int. J. Syst. Evol. Microbiol.">
        <title>The Global Catalogue of Microorganisms (GCM) 10K type strain sequencing project: providing services to taxonomists for standard genome sequencing and annotation.</title>
        <authorList>
            <consortium name="The Broad Institute Genomics Platform"/>
            <consortium name="The Broad Institute Genome Sequencing Center for Infectious Disease"/>
            <person name="Wu L."/>
            <person name="Ma J."/>
        </authorList>
    </citation>
    <scope>NUCLEOTIDE SEQUENCE [LARGE SCALE GENOMIC DNA]</scope>
    <source>
        <strain evidence="12">CCM 8702</strain>
    </source>
</reference>
<evidence type="ECO:0000259" key="9">
    <source>
        <dbReference type="Pfam" id="PF06429"/>
    </source>
</evidence>
<comment type="similarity">
    <text evidence="3 7">Belongs to the flagella basal body rod proteins family.</text>
</comment>
<keyword evidence="12" id="KW-1185">Reference proteome</keyword>
<dbReference type="SUPFAM" id="SSF64518">
    <property type="entry name" value="Phase 1 flagellin"/>
    <property type="match status" value="1"/>
</dbReference>
<proteinExistence type="inferred from homology"/>
<dbReference type="PANTHER" id="PTHR30033:SF1">
    <property type="entry name" value="FLAGELLAR HOOK-ASSOCIATED PROTEIN 1"/>
    <property type="match status" value="1"/>
</dbReference>
<dbReference type="Pfam" id="PF00460">
    <property type="entry name" value="Flg_bb_rod"/>
    <property type="match status" value="1"/>
</dbReference>
<keyword evidence="11" id="KW-0969">Cilium</keyword>
<evidence type="ECO:0000256" key="1">
    <source>
        <dbReference type="ARBA" id="ARBA00004365"/>
    </source>
</evidence>
<evidence type="ECO:0000256" key="3">
    <source>
        <dbReference type="ARBA" id="ARBA00009677"/>
    </source>
</evidence>
<evidence type="ECO:0000256" key="4">
    <source>
        <dbReference type="ARBA" id="ARBA00016244"/>
    </source>
</evidence>
<dbReference type="Proteomes" id="UP000605427">
    <property type="component" value="Unassembled WGS sequence"/>
</dbReference>
<protein>
    <recommendedName>
        <fullName evidence="4 7">Flagellar hook-associated protein 1</fullName>
        <shortName evidence="7">HAP1</shortName>
    </recommendedName>
</protein>
<evidence type="ECO:0000313" key="12">
    <source>
        <dbReference type="Proteomes" id="UP000605427"/>
    </source>
</evidence>
<dbReference type="InterPro" id="IPR053927">
    <property type="entry name" value="FlgK_helical"/>
</dbReference>
<evidence type="ECO:0000259" key="10">
    <source>
        <dbReference type="Pfam" id="PF22638"/>
    </source>
</evidence>
<sequence>MTSTFHSLETAKRSLYTQTTALSTTGHNIANANTAGYSRQVVKTQATSAFEMPGLRNWTSAGQLGSGVEVTAIARVRDSYLDDQFRSENSGLGGWTVRQETLSKLEAIVNEPSETGLSTVMNNFWSAWSDFSKDPQDITNRKIIKETTLAMTDSLNQTSKQLDAMTTDITANINLKATEINSLLQTIADLNAGIKKVEDMGNNANDLSDQRDYAVDQLSKIANVAVTKLDTGYQVTLGGAAAVAGTTVTPVTEASLKAAFDGGTLNKGEVYGMFVSRDDYVVDYRSQLDTLANTLANGQFEVTLPAGSVIPDNTTLSVVNADGTQTNTTFSNTAGNRTLTAPINVKVDGINGLMKIGYTIDGTTPSAGIDLFTAGSAGTGGAITAGNITLNGQIQNNPNLIASSFRVTGAGTTSESVVTGNAGLALIMADMKSMKFDFGSAASTPVTIDDYFGSITGQLGVQSKEAARQAQNATNLSDQVETLRQSVSGVSLDEEMTNLVKFQQAYNASARFMTTFDEMLDKLINGTGTVGR</sequence>
<keyword evidence="11" id="KW-0282">Flagellum</keyword>
<dbReference type="Pfam" id="PF06429">
    <property type="entry name" value="Flg_bbr_C"/>
    <property type="match status" value="1"/>
</dbReference>
<organism evidence="11 12">
    <name type="scientific">Saccharibacillus endophyticus</name>
    <dbReference type="NCBI Taxonomy" id="2060666"/>
    <lineage>
        <taxon>Bacteria</taxon>
        <taxon>Bacillati</taxon>
        <taxon>Bacillota</taxon>
        <taxon>Bacilli</taxon>
        <taxon>Bacillales</taxon>
        <taxon>Paenibacillaceae</taxon>
        <taxon>Saccharibacillus</taxon>
    </lineage>
</organism>
<evidence type="ECO:0000256" key="5">
    <source>
        <dbReference type="ARBA" id="ARBA00022525"/>
    </source>
</evidence>
<evidence type="ECO:0000256" key="6">
    <source>
        <dbReference type="ARBA" id="ARBA00023143"/>
    </source>
</evidence>
<evidence type="ECO:0000313" key="11">
    <source>
        <dbReference type="EMBL" id="GGH86939.1"/>
    </source>
</evidence>
<dbReference type="InterPro" id="IPR001444">
    <property type="entry name" value="Flag_bb_rod_N"/>
</dbReference>
<comment type="caution">
    <text evidence="11">The sequence shown here is derived from an EMBL/GenBank/DDBJ whole genome shotgun (WGS) entry which is preliminary data.</text>
</comment>
<keyword evidence="5 7" id="KW-0964">Secreted</keyword>
<evidence type="ECO:0000256" key="7">
    <source>
        <dbReference type="RuleBase" id="RU362065"/>
    </source>
</evidence>
<dbReference type="InterPro" id="IPR002371">
    <property type="entry name" value="FlgK"/>
</dbReference>
<keyword evidence="6 7" id="KW-0975">Bacterial flagellum</keyword>
<feature type="domain" description="Flagellar basal body rod protein N-terminal" evidence="8">
    <location>
        <begin position="8"/>
        <end position="37"/>
    </location>
</feature>
<dbReference type="PRINTS" id="PR01005">
    <property type="entry name" value="FLGHOOKAP1"/>
</dbReference>
<dbReference type="PANTHER" id="PTHR30033">
    <property type="entry name" value="FLAGELLAR HOOK-ASSOCIATED PROTEIN 1"/>
    <property type="match status" value="1"/>
</dbReference>
<gene>
    <name evidence="7" type="primary">flgK</name>
    <name evidence="11" type="ORF">GCM10007362_47890</name>
</gene>
<dbReference type="RefSeq" id="WP_172247764.1">
    <property type="nucleotide sequence ID" value="NZ_BMDD01000008.1"/>
</dbReference>
<accession>A0ABQ2A8M6</accession>
<dbReference type="Pfam" id="PF22638">
    <property type="entry name" value="FlgK_D1"/>
    <property type="match status" value="1"/>
</dbReference>
<feature type="domain" description="Flagellar basal-body/hook protein C-terminal" evidence="9">
    <location>
        <begin position="487"/>
        <end position="525"/>
    </location>
</feature>
<evidence type="ECO:0000256" key="2">
    <source>
        <dbReference type="ARBA" id="ARBA00004613"/>
    </source>
</evidence>